<reference evidence="10 11" key="1">
    <citation type="journal article" date="2008" name="Proc. Natl. Acad. Sci. U.S.A.">
        <title>Niche adaptation and genome expansion in the chlorophyll d-producing cyanobacterium Acaryochloris marina.</title>
        <authorList>
            <person name="Swingley W.D."/>
            <person name="Chen M."/>
            <person name="Cheung P.C."/>
            <person name="Conrad A.L."/>
            <person name="Dejesa L.C."/>
            <person name="Hao J."/>
            <person name="Honchak B.M."/>
            <person name="Karbach L.E."/>
            <person name="Kurdoglu A."/>
            <person name="Lahiri S."/>
            <person name="Mastrian S.D."/>
            <person name="Miyashita H."/>
            <person name="Page L."/>
            <person name="Ramakrishna P."/>
            <person name="Satoh S."/>
            <person name="Sattley W.M."/>
            <person name="Shimada Y."/>
            <person name="Taylor H.L."/>
            <person name="Tomo T."/>
            <person name="Tsuchiya T."/>
            <person name="Wang Z.T."/>
            <person name="Raymond J."/>
            <person name="Mimuro M."/>
            <person name="Blankenship R.E."/>
            <person name="Touchman J.W."/>
        </authorList>
    </citation>
    <scope>NUCLEOTIDE SEQUENCE [LARGE SCALE GENOMIC DNA]</scope>
    <source>
        <strain evidence="11">MBIC 11017</strain>
    </source>
</reference>
<dbReference type="GO" id="GO:0003723">
    <property type="term" value="F:RNA binding"/>
    <property type="evidence" value="ECO:0007669"/>
    <property type="project" value="UniProtKB-KW"/>
</dbReference>
<accession>B0CA54</accession>
<dbReference type="Gene3D" id="3.40.50.720">
    <property type="entry name" value="NAD(P)-binding Rossmann-like Domain"/>
    <property type="match status" value="1"/>
</dbReference>
<dbReference type="eggNOG" id="COG0604">
    <property type="taxonomic scope" value="Bacteria"/>
</dbReference>
<dbReference type="KEGG" id="amr:AM1_1618"/>
<comment type="similarity">
    <text evidence="2 8">Belongs to the zinc-containing alcohol dehydrogenase family. Quinone oxidoreductase subfamily.</text>
</comment>
<keyword evidence="6" id="KW-0694">RNA-binding</keyword>
<dbReference type="GO" id="GO:0005737">
    <property type="term" value="C:cytoplasm"/>
    <property type="evidence" value="ECO:0007669"/>
    <property type="project" value="UniProtKB-SubCell"/>
</dbReference>
<dbReference type="HOGENOM" id="CLU_026673_3_0_3"/>
<evidence type="ECO:0000256" key="8">
    <source>
        <dbReference type="RuleBase" id="RU364000"/>
    </source>
</evidence>
<keyword evidence="4" id="KW-0963">Cytoplasm</keyword>
<evidence type="ECO:0000256" key="5">
    <source>
        <dbReference type="ARBA" id="ARBA00022857"/>
    </source>
</evidence>
<dbReference type="InterPro" id="IPR013149">
    <property type="entry name" value="ADH-like_C"/>
</dbReference>
<protein>
    <recommendedName>
        <fullName evidence="8">Zinc-type alcohol dehydrogenase-like protein</fullName>
    </recommendedName>
</protein>
<dbReference type="Gene3D" id="3.90.180.10">
    <property type="entry name" value="Medium-chain alcohol dehydrogenases, catalytic domain"/>
    <property type="match status" value="1"/>
</dbReference>
<dbReference type="STRING" id="329726.AM1_1618"/>
<dbReference type="InterPro" id="IPR020843">
    <property type="entry name" value="ER"/>
</dbReference>
<evidence type="ECO:0000256" key="1">
    <source>
        <dbReference type="ARBA" id="ARBA00004496"/>
    </source>
</evidence>
<dbReference type="InterPro" id="IPR036291">
    <property type="entry name" value="NAD(P)-bd_dom_sf"/>
</dbReference>
<dbReference type="GO" id="GO:0008270">
    <property type="term" value="F:zinc ion binding"/>
    <property type="evidence" value="ECO:0007669"/>
    <property type="project" value="InterPro"/>
</dbReference>
<dbReference type="GO" id="GO:0016491">
    <property type="term" value="F:oxidoreductase activity"/>
    <property type="evidence" value="ECO:0007669"/>
    <property type="project" value="UniProtKB-KW"/>
</dbReference>
<dbReference type="RefSeq" id="WP_012162162.1">
    <property type="nucleotide sequence ID" value="NC_009925.1"/>
</dbReference>
<dbReference type="PANTHER" id="PTHR44154">
    <property type="entry name" value="QUINONE OXIDOREDUCTASE"/>
    <property type="match status" value="1"/>
</dbReference>
<dbReference type="AlphaFoldDB" id="B0CA54"/>
<gene>
    <name evidence="10" type="ordered locus">AM1_1618</name>
</gene>
<dbReference type="InterPro" id="IPR011032">
    <property type="entry name" value="GroES-like_sf"/>
</dbReference>
<keyword evidence="11" id="KW-1185">Reference proteome</keyword>
<organism evidence="10 11">
    <name type="scientific">Acaryochloris marina (strain MBIC 11017)</name>
    <dbReference type="NCBI Taxonomy" id="329726"/>
    <lineage>
        <taxon>Bacteria</taxon>
        <taxon>Bacillati</taxon>
        <taxon>Cyanobacteriota</taxon>
        <taxon>Cyanophyceae</taxon>
        <taxon>Acaryochloridales</taxon>
        <taxon>Acaryochloridaceae</taxon>
        <taxon>Acaryochloris</taxon>
    </lineage>
</organism>
<dbReference type="NCBIfam" id="TIGR02817">
    <property type="entry name" value="adh_fam_1"/>
    <property type="match status" value="1"/>
</dbReference>
<sequence>MKAIGYKDAGSAADALIEFETATPQPGPKDLLVEVRGVSVNPVDVKLRASAQPDGEPRILGFDAAGVVQEVGSAVTRFRPGDEVFYAGDITRPGTNAPFQVVDERIVGRKPSSLGFTEAAGIPLTSITAWEMLFDSFGLKEGEGSGEALLVIGGAGGVGSILIQLAKKLTGLTVVATASREDTHAWVKKMGADYVVNHRNPLDEELKFLGITPRYVAALTHTDKHFAAIRELIKPRGHMALIDDPGALDVASLKTKAISLSWEFMFTRSMFQTEDIDVQHQLLNRVSELLDNGTLISTVNHHGGSLNIENLRAAHEFQESGKAIGKTVLDGLAAAG</sequence>
<feature type="domain" description="Enoyl reductase (ER)" evidence="9">
    <location>
        <begin position="10"/>
        <end position="329"/>
    </location>
</feature>
<name>B0CA54_ACAM1</name>
<dbReference type="Pfam" id="PF08240">
    <property type="entry name" value="ADH_N"/>
    <property type="match status" value="1"/>
</dbReference>
<evidence type="ECO:0000256" key="2">
    <source>
        <dbReference type="ARBA" id="ARBA00010371"/>
    </source>
</evidence>
<dbReference type="InterPro" id="IPR014182">
    <property type="entry name" value="ADH_Zn_typ-1"/>
</dbReference>
<evidence type="ECO:0000259" key="9">
    <source>
        <dbReference type="SMART" id="SM00829"/>
    </source>
</evidence>
<comment type="subunit">
    <text evidence="3">Homotetramer.</text>
</comment>
<evidence type="ECO:0000256" key="6">
    <source>
        <dbReference type="ARBA" id="ARBA00022884"/>
    </source>
</evidence>
<evidence type="ECO:0000256" key="4">
    <source>
        <dbReference type="ARBA" id="ARBA00022490"/>
    </source>
</evidence>
<dbReference type="Proteomes" id="UP000000268">
    <property type="component" value="Chromosome"/>
</dbReference>
<dbReference type="CDD" id="cd08252">
    <property type="entry name" value="AL_MDR"/>
    <property type="match status" value="1"/>
</dbReference>
<keyword evidence="8" id="KW-0560">Oxidoreductase</keyword>
<proteinExistence type="inferred from homology"/>
<dbReference type="PANTHER" id="PTHR44154:SF1">
    <property type="entry name" value="QUINONE OXIDOREDUCTASE"/>
    <property type="match status" value="1"/>
</dbReference>
<keyword evidence="8" id="KW-0479">Metal-binding</keyword>
<dbReference type="InterPro" id="IPR051603">
    <property type="entry name" value="Zinc-ADH_QOR/CCCR"/>
</dbReference>
<comment type="subcellular location">
    <subcellularLocation>
        <location evidence="1">Cytoplasm</location>
    </subcellularLocation>
</comment>
<dbReference type="SMART" id="SM00829">
    <property type="entry name" value="PKS_ER"/>
    <property type="match status" value="1"/>
</dbReference>
<dbReference type="EMBL" id="CP000828">
    <property type="protein sequence ID" value="ABW26641.1"/>
    <property type="molecule type" value="Genomic_DNA"/>
</dbReference>
<evidence type="ECO:0000313" key="11">
    <source>
        <dbReference type="Proteomes" id="UP000000268"/>
    </source>
</evidence>
<evidence type="ECO:0000256" key="7">
    <source>
        <dbReference type="ARBA" id="ARBA00022990"/>
    </source>
</evidence>
<keyword evidence="7" id="KW-0007">Acetylation</keyword>
<dbReference type="InterPro" id="IPR002364">
    <property type="entry name" value="Quin_OxRdtase/zeta-crystal_CS"/>
</dbReference>
<dbReference type="InterPro" id="IPR013154">
    <property type="entry name" value="ADH-like_N"/>
</dbReference>
<evidence type="ECO:0000313" key="10">
    <source>
        <dbReference type="EMBL" id="ABW26641.1"/>
    </source>
</evidence>
<keyword evidence="8" id="KW-0862">Zinc</keyword>
<evidence type="ECO:0000256" key="3">
    <source>
        <dbReference type="ARBA" id="ARBA00011881"/>
    </source>
</evidence>
<dbReference type="SUPFAM" id="SSF51735">
    <property type="entry name" value="NAD(P)-binding Rossmann-fold domains"/>
    <property type="match status" value="1"/>
</dbReference>
<dbReference type="SUPFAM" id="SSF50129">
    <property type="entry name" value="GroES-like"/>
    <property type="match status" value="1"/>
</dbReference>
<dbReference type="PROSITE" id="PS01162">
    <property type="entry name" value="QOR_ZETA_CRYSTAL"/>
    <property type="match status" value="1"/>
</dbReference>
<keyword evidence="5" id="KW-0521">NADP</keyword>
<dbReference type="Pfam" id="PF00107">
    <property type="entry name" value="ADH_zinc_N"/>
    <property type="match status" value="1"/>
</dbReference>
<dbReference type="OrthoDB" id="9792162at2"/>